<dbReference type="PANTHER" id="PTHR45625:SF4">
    <property type="entry name" value="PEPTIDYLPROLYL ISOMERASE DOMAIN AND WD REPEAT-CONTAINING PROTEIN 1"/>
    <property type="match status" value="1"/>
</dbReference>
<dbReference type="InterPro" id="IPR044666">
    <property type="entry name" value="Cyclophilin_A-like"/>
</dbReference>
<dbReference type="SUPFAM" id="SSF50891">
    <property type="entry name" value="Cyclophilin-like"/>
    <property type="match status" value="1"/>
</dbReference>
<evidence type="ECO:0000256" key="3">
    <source>
        <dbReference type="ARBA" id="ARBA00023235"/>
    </source>
</evidence>
<organism evidence="5">
    <name type="scientific">marine metagenome</name>
    <dbReference type="NCBI Taxonomy" id="408172"/>
    <lineage>
        <taxon>unclassified sequences</taxon>
        <taxon>metagenomes</taxon>
        <taxon>ecological metagenomes</taxon>
    </lineage>
</organism>
<dbReference type="AlphaFoldDB" id="A0A382RBR1"/>
<dbReference type="InterPro" id="IPR002130">
    <property type="entry name" value="Cyclophilin-type_PPIase_dom"/>
</dbReference>
<dbReference type="Pfam" id="PF00160">
    <property type="entry name" value="Pro_isomerase"/>
    <property type="match status" value="1"/>
</dbReference>
<name>A0A382RBR1_9ZZZZ</name>
<dbReference type="InterPro" id="IPR029000">
    <property type="entry name" value="Cyclophilin-like_dom_sf"/>
</dbReference>
<reference evidence="5" key="1">
    <citation type="submission" date="2018-05" db="EMBL/GenBank/DDBJ databases">
        <authorList>
            <person name="Lanie J.A."/>
            <person name="Ng W.-L."/>
            <person name="Kazmierczak K.M."/>
            <person name="Andrzejewski T.M."/>
            <person name="Davidsen T.M."/>
            <person name="Wayne K.J."/>
            <person name="Tettelin H."/>
            <person name="Glass J.I."/>
            <person name="Rusch D."/>
            <person name="Podicherti R."/>
            <person name="Tsui H.-C.T."/>
            <person name="Winkler M.E."/>
        </authorList>
    </citation>
    <scope>NUCLEOTIDE SEQUENCE</scope>
</reference>
<proteinExistence type="predicted"/>
<dbReference type="PROSITE" id="PS50072">
    <property type="entry name" value="CSA_PPIASE_2"/>
    <property type="match status" value="1"/>
</dbReference>
<evidence type="ECO:0000256" key="2">
    <source>
        <dbReference type="ARBA" id="ARBA00023110"/>
    </source>
</evidence>
<dbReference type="GO" id="GO:0006457">
    <property type="term" value="P:protein folding"/>
    <property type="evidence" value="ECO:0007669"/>
    <property type="project" value="InterPro"/>
</dbReference>
<sequence>MKNILLIITLFITHVLYSQTYDIAEKFYSNGSPKVIKTYKETNIKLELIKKTAWYQDGYKKTVEFYKDGMLNGKSTAWYNNGQKKEEGNYKDGKEDGKWTLWNKNGQKEYEIKYKDGILNGKVTMWSESGSKLLEKNYNNGVLQGITTQWYENGQKKKEETYKDGELYGEMSEWDKSGTKKSAVDYDDRICITTKFGEMVVELFNDVAPKHAESFKMHARNGYYDGSPFHRVIPGFVIQGGD</sequence>
<feature type="domain" description="PPIase cyclophilin-type" evidence="4">
    <location>
        <begin position="186"/>
        <end position="242"/>
    </location>
</feature>
<dbReference type="GO" id="GO:0003755">
    <property type="term" value="F:peptidyl-prolyl cis-trans isomerase activity"/>
    <property type="evidence" value="ECO:0007669"/>
    <property type="project" value="UniProtKB-KW"/>
</dbReference>
<feature type="non-terminal residue" evidence="5">
    <location>
        <position position="242"/>
    </location>
</feature>
<dbReference type="SUPFAM" id="SSF82185">
    <property type="entry name" value="Histone H3 K4-specific methyltransferase SET7/9 N-terminal domain"/>
    <property type="match status" value="1"/>
</dbReference>
<protein>
    <recommendedName>
        <fullName evidence="1">peptidylprolyl isomerase</fullName>
        <ecNumber evidence="1">5.2.1.8</ecNumber>
    </recommendedName>
</protein>
<dbReference type="Pfam" id="PF07661">
    <property type="entry name" value="MORN_2"/>
    <property type="match status" value="3"/>
</dbReference>
<dbReference type="InterPro" id="IPR011652">
    <property type="entry name" value="MORN_2"/>
</dbReference>
<accession>A0A382RBR1</accession>
<dbReference type="InterPro" id="IPR020892">
    <property type="entry name" value="Cyclophilin-type_PPIase_CS"/>
</dbReference>
<evidence type="ECO:0000259" key="4">
    <source>
        <dbReference type="PROSITE" id="PS50072"/>
    </source>
</evidence>
<gene>
    <name evidence="5" type="ORF">METZ01_LOCUS347983</name>
</gene>
<dbReference type="PRINTS" id="PR00153">
    <property type="entry name" value="CSAPPISMRASE"/>
</dbReference>
<evidence type="ECO:0000313" key="5">
    <source>
        <dbReference type="EMBL" id="SVC95129.1"/>
    </source>
</evidence>
<dbReference type="EMBL" id="UINC01120565">
    <property type="protein sequence ID" value="SVC95129.1"/>
    <property type="molecule type" value="Genomic_DNA"/>
</dbReference>
<dbReference type="PANTHER" id="PTHR45625">
    <property type="entry name" value="PEPTIDYL-PROLYL CIS-TRANS ISOMERASE-RELATED"/>
    <property type="match status" value="1"/>
</dbReference>
<dbReference type="Gene3D" id="2.20.110.10">
    <property type="entry name" value="Histone H3 K4-specific methyltransferase SET7/9 N-terminal domain"/>
    <property type="match status" value="2"/>
</dbReference>
<dbReference type="EC" id="5.2.1.8" evidence="1"/>
<keyword evidence="2" id="KW-0697">Rotamase</keyword>
<keyword evidence="3" id="KW-0413">Isomerase</keyword>
<dbReference type="PROSITE" id="PS00170">
    <property type="entry name" value="CSA_PPIASE_1"/>
    <property type="match status" value="1"/>
</dbReference>
<dbReference type="Gene3D" id="2.40.100.10">
    <property type="entry name" value="Cyclophilin-like"/>
    <property type="match status" value="1"/>
</dbReference>
<evidence type="ECO:0000256" key="1">
    <source>
        <dbReference type="ARBA" id="ARBA00013194"/>
    </source>
</evidence>